<evidence type="ECO:0000313" key="3">
    <source>
        <dbReference type="EMBL" id="CDE22319.1"/>
    </source>
</evidence>
<evidence type="ECO:0000259" key="1">
    <source>
        <dbReference type="Pfam" id="PF04422"/>
    </source>
</evidence>
<sequence>MELTTPILVKEGWALDENIRKKSSSGGIASELARSFVRTGGIVCSCSNQNGNFEFSFAENEEEVNKFVGSKYIKSNPKGIYKEISKKLKNGEKVLFIGLPCQVAALKKYIKDDKLYTVDLICHGTPSPLVLEAFLKDYGLKLNEMKDISFRNKMKFGLKYNLKEFHSDIISDNYLYTFLNSTTYTENCYSCKYARLERVGDVTLGDSWGSTQSEEEKMKGISLVLCQSDKGKHLLSQANLQLLETDLKRAVKFNHQLEYPSKKPKKRGTFLNELSKNKRFNLAFFKCYPKRFIKRTAKILLNKFKHKK</sequence>
<proteinExistence type="predicted"/>
<dbReference type="Pfam" id="PF04422">
    <property type="entry name" value="FrhB_FdhB_N"/>
    <property type="match status" value="1"/>
</dbReference>
<dbReference type="PANTHER" id="PTHR43193:SF2">
    <property type="entry name" value="POLYFERREDOXIN PROTEIN FWDF"/>
    <property type="match status" value="1"/>
</dbReference>
<feature type="domain" description="Coenzyme F420 hydrogenase/dehydrogenase beta subunit N-terminal" evidence="1">
    <location>
        <begin position="11"/>
        <end position="73"/>
    </location>
</feature>
<evidence type="ECO:0000259" key="2">
    <source>
        <dbReference type="Pfam" id="PF04432"/>
    </source>
</evidence>
<evidence type="ECO:0008006" key="5">
    <source>
        <dbReference type="Google" id="ProtNLM"/>
    </source>
</evidence>
<dbReference type="Pfam" id="PF04432">
    <property type="entry name" value="FrhB_FdhB_C"/>
    <property type="match status" value="1"/>
</dbReference>
<evidence type="ECO:0000313" key="4">
    <source>
        <dbReference type="Proteomes" id="UP000018093"/>
    </source>
</evidence>
<dbReference type="RefSeq" id="WP_022420313.1">
    <property type="nucleotide sequence ID" value="NZ_FR898572.1"/>
</dbReference>
<protein>
    <recommendedName>
        <fullName evidence="5">Coenzyme F420 hydrogenase/dehydrogenase beta subunit C-terminal domain-containing protein</fullName>
    </recommendedName>
</protein>
<dbReference type="EMBL" id="CBIN010000070">
    <property type="protein sequence ID" value="CDE22319.1"/>
    <property type="molecule type" value="Genomic_DNA"/>
</dbReference>
<feature type="domain" description="Coenzyme F420 hydrogenase/dehydrogenase beta subunit C-terminal" evidence="2">
    <location>
        <begin position="92"/>
        <end position="240"/>
    </location>
</feature>
<dbReference type="InterPro" id="IPR007525">
    <property type="entry name" value="FrhB_FdhB_C"/>
</dbReference>
<dbReference type="AlphaFoldDB" id="R7G4I7"/>
<organism evidence="3 4">
    <name type="scientific">Amedibacillus dolichus CAG:375</name>
    <dbReference type="NCBI Taxonomy" id="1263076"/>
    <lineage>
        <taxon>Bacteria</taxon>
        <taxon>Bacillati</taxon>
        <taxon>Bacillota</taxon>
        <taxon>Erysipelotrichia</taxon>
        <taxon>Erysipelotrichales</taxon>
        <taxon>Erysipelotrichaceae</taxon>
        <taxon>Amedibacillus</taxon>
    </lineage>
</organism>
<reference evidence="3" key="1">
    <citation type="submission" date="2012-11" db="EMBL/GenBank/DDBJ databases">
        <title>Dependencies among metagenomic species, viruses, plasmids and units of genetic variation.</title>
        <authorList>
            <person name="Nielsen H.B."/>
            <person name="Almeida M."/>
            <person name="Juncker A.S."/>
            <person name="Rasmussen S."/>
            <person name="Li J."/>
            <person name="Sunagawa S."/>
            <person name="Plichta D."/>
            <person name="Gautier L."/>
            <person name="Le Chatelier E."/>
            <person name="Peletier E."/>
            <person name="Bonde I."/>
            <person name="Nielsen T."/>
            <person name="Manichanh C."/>
            <person name="Arumugam M."/>
            <person name="Batto J."/>
            <person name="Santos M.B.Q.D."/>
            <person name="Blom N."/>
            <person name="Borruel N."/>
            <person name="Burgdorf K.S."/>
            <person name="Boumezbeur F."/>
            <person name="Casellas F."/>
            <person name="Dore J."/>
            <person name="Guarner F."/>
            <person name="Hansen T."/>
            <person name="Hildebrand F."/>
            <person name="Kaas R.S."/>
            <person name="Kennedy S."/>
            <person name="Kristiansen K."/>
            <person name="Kultima J.R."/>
            <person name="Leonard P."/>
            <person name="Levenez F."/>
            <person name="Lund O."/>
            <person name="Moumen B."/>
            <person name="Le Paslier D."/>
            <person name="Pons N."/>
            <person name="Pedersen O."/>
            <person name="Prifti E."/>
            <person name="Qin J."/>
            <person name="Raes J."/>
            <person name="Tap J."/>
            <person name="Tims S."/>
            <person name="Ussery D.W."/>
            <person name="Yamada T."/>
            <person name="MetaHit consortium"/>
            <person name="Renault P."/>
            <person name="Sicheritz-Ponten T."/>
            <person name="Bork P."/>
            <person name="Wang J."/>
            <person name="Brunak S."/>
            <person name="Ehrlich S.D."/>
        </authorList>
    </citation>
    <scope>NUCLEOTIDE SEQUENCE [LARGE SCALE GENOMIC DNA]</scope>
</reference>
<accession>R7G4I7</accession>
<dbReference type="PANTHER" id="PTHR43193">
    <property type="match status" value="1"/>
</dbReference>
<name>R7G4I7_9FIRM</name>
<comment type="caution">
    <text evidence="3">The sequence shown here is derived from an EMBL/GenBank/DDBJ whole genome shotgun (WGS) entry which is preliminary data.</text>
</comment>
<dbReference type="InterPro" id="IPR007516">
    <property type="entry name" value="Co_F420_Hydgase/DH_bsu_N"/>
</dbReference>
<dbReference type="InterPro" id="IPR052977">
    <property type="entry name" value="Polyferredoxin-like_ET"/>
</dbReference>
<dbReference type="Proteomes" id="UP000018093">
    <property type="component" value="Unassembled WGS sequence"/>
</dbReference>
<gene>
    <name evidence="3" type="ORF">BN631_00929</name>
</gene>